<evidence type="ECO:0000313" key="3">
    <source>
        <dbReference type="Proteomes" id="UP001151529"/>
    </source>
</evidence>
<dbReference type="Pfam" id="PF20067">
    <property type="entry name" value="SSL_N"/>
    <property type="match status" value="1"/>
</dbReference>
<dbReference type="EMBL" id="JAPFFL010000002">
    <property type="protein sequence ID" value="KAJ6741703.1"/>
    <property type="molecule type" value="Genomic_DNA"/>
</dbReference>
<dbReference type="PANTHER" id="PTHR10426:SF79">
    <property type="entry name" value="PROTEIN STRICTOSIDINE SYNTHASE-LIKE 2"/>
    <property type="match status" value="1"/>
</dbReference>
<comment type="caution">
    <text evidence="2">The sequence shown here is derived from an EMBL/GenBank/DDBJ whole genome shotgun (WGS) entry which is preliminary data.</text>
</comment>
<reference evidence="2" key="1">
    <citation type="submission" date="2022-11" db="EMBL/GenBank/DDBJ databases">
        <authorList>
            <person name="Hyden B.L."/>
            <person name="Feng K."/>
            <person name="Yates T."/>
            <person name="Jawdy S."/>
            <person name="Smart L.B."/>
            <person name="Muchero W."/>
        </authorList>
    </citation>
    <scope>NUCLEOTIDE SEQUENCE</scope>
    <source>
        <tissue evidence="2">Shoot tip</tissue>
    </source>
</reference>
<dbReference type="Proteomes" id="UP001151529">
    <property type="component" value="Chromosome 6"/>
</dbReference>
<dbReference type="GO" id="GO:0012505">
    <property type="term" value="C:endomembrane system"/>
    <property type="evidence" value="ECO:0007669"/>
    <property type="project" value="TreeGrafter"/>
</dbReference>
<dbReference type="InterPro" id="IPR011042">
    <property type="entry name" value="6-blade_b-propeller_TolB-like"/>
</dbReference>
<protein>
    <submittedName>
        <fullName evidence="2">PROTEIN STRICTOSIDINE SYNTHASE-LIKE 10</fullName>
    </submittedName>
</protein>
<evidence type="ECO:0000313" key="2">
    <source>
        <dbReference type="EMBL" id="KAJ6741703.1"/>
    </source>
</evidence>
<accession>A0A9Q0ZP64</accession>
<sequence length="97" mass="10418">MPSKKLLSTAIPLLLSTLAIFIFSSETSNSEPLSNAKARKLEEVPIEGAFGPESFAFDSLGEGPYTSLSDGRIIKWQGSKKGWTDFAAASADRYACV</sequence>
<dbReference type="AlphaFoldDB" id="A0A9Q0ZP64"/>
<feature type="chain" id="PRO_5040406975" evidence="1">
    <location>
        <begin position="31"/>
        <end position="97"/>
    </location>
</feature>
<dbReference type="OrthoDB" id="5307922at2759"/>
<keyword evidence="3" id="KW-1185">Reference proteome</keyword>
<organism evidence="2 3">
    <name type="scientific">Salix viminalis</name>
    <name type="common">Common osier</name>
    <name type="synonym">Basket willow</name>
    <dbReference type="NCBI Taxonomy" id="40686"/>
    <lineage>
        <taxon>Eukaryota</taxon>
        <taxon>Viridiplantae</taxon>
        <taxon>Streptophyta</taxon>
        <taxon>Embryophyta</taxon>
        <taxon>Tracheophyta</taxon>
        <taxon>Spermatophyta</taxon>
        <taxon>Magnoliopsida</taxon>
        <taxon>eudicotyledons</taxon>
        <taxon>Gunneridae</taxon>
        <taxon>Pentapetalae</taxon>
        <taxon>rosids</taxon>
        <taxon>fabids</taxon>
        <taxon>Malpighiales</taxon>
        <taxon>Salicaceae</taxon>
        <taxon>Saliceae</taxon>
        <taxon>Salix</taxon>
    </lineage>
</organism>
<feature type="signal peptide" evidence="1">
    <location>
        <begin position="1"/>
        <end position="30"/>
    </location>
</feature>
<dbReference type="PANTHER" id="PTHR10426">
    <property type="entry name" value="STRICTOSIDINE SYNTHASE-RELATED"/>
    <property type="match status" value="1"/>
</dbReference>
<gene>
    <name evidence="2" type="ORF">OIU85_015846</name>
</gene>
<dbReference type="Gene3D" id="2.120.10.30">
    <property type="entry name" value="TolB, C-terminal domain"/>
    <property type="match status" value="1"/>
</dbReference>
<name>A0A9Q0ZP64_SALVM</name>
<keyword evidence="1" id="KW-0732">Signal</keyword>
<dbReference type="GO" id="GO:0016787">
    <property type="term" value="F:hydrolase activity"/>
    <property type="evidence" value="ECO:0007669"/>
    <property type="project" value="TreeGrafter"/>
</dbReference>
<evidence type="ECO:0000256" key="1">
    <source>
        <dbReference type="SAM" id="SignalP"/>
    </source>
</evidence>
<proteinExistence type="predicted"/>
<reference evidence="2" key="2">
    <citation type="journal article" date="2023" name="Int. J. Mol. Sci.">
        <title>De Novo Assembly and Annotation of 11 Diverse Shrub Willow (Salix) Genomes Reveals Novel Gene Organization in Sex-Linked Regions.</title>
        <authorList>
            <person name="Hyden B."/>
            <person name="Feng K."/>
            <person name="Yates T.B."/>
            <person name="Jawdy S."/>
            <person name="Cereghino C."/>
            <person name="Smart L.B."/>
            <person name="Muchero W."/>
        </authorList>
    </citation>
    <scope>NUCLEOTIDE SEQUENCE [LARGE SCALE GENOMIC DNA]</scope>
    <source>
        <tissue evidence="2">Shoot tip</tissue>
    </source>
</reference>